<evidence type="ECO:0000313" key="1">
    <source>
        <dbReference type="EMBL" id="KEQ15464.1"/>
    </source>
</evidence>
<organism evidence="1 2">
    <name type="scientific">Endozoicomonas montiporae</name>
    <dbReference type="NCBI Taxonomy" id="1027273"/>
    <lineage>
        <taxon>Bacteria</taxon>
        <taxon>Pseudomonadati</taxon>
        <taxon>Pseudomonadota</taxon>
        <taxon>Gammaproteobacteria</taxon>
        <taxon>Oceanospirillales</taxon>
        <taxon>Endozoicomonadaceae</taxon>
        <taxon>Endozoicomonas</taxon>
    </lineage>
</organism>
<dbReference type="EMBL" id="JOKG01000001">
    <property type="protein sequence ID" value="KEQ15464.1"/>
    <property type="molecule type" value="Genomic_DNA"/>
</dbReference>
<gene>
    <name evidence="1" type="ORF">GZ77_02130</name>
</gene>
<evidence type="ECO:0000313" key="2">
    <source>
        <dbReference type="Proteomes" id="UP000028006"/>
    </source>
</evidence>
<dbReference type="RefSeq" id="WP_034872740.1">
    <property type="nucleotide sequence ID" value="NZ_JOKG01000001.1"/>
</dbReference>
<dbReference type="AlphaFoldDB" id="A0A081NAJ1"/>
<reference evidence="1 2" key="1">
    <citation type="submission" date="2014-06" db="EMBL/GenBank/DDBJ databases">
        <title>Whole Genome Sequences of Three Symbiotic Endozoicomonas Bacteria.</title>
        <authorList>
            <person name="Neave M.J."/>
            <person name="Apprill A."/>
            <person name="Voolstra C.R."/>
        </authorList>
    </citation>
    <scope>NUCLEOTIDE SEQUENCE [LARGE SCALE GENOMIC DNA]</scope>
    <source>
        <strain evidence="1 2">LMG 24815</strain>
    </source>
</reference>
<proteinExistence type="predicted"/>
<name>A0A081NAJ1_9GAMM</name>
<keyword evidence="2" id="KW-1185">Reference proteome</keyword>
<sequence>MPLVPEDYQQSIIQQYKLIRFDISDDTHNSDTKKKPGYLWARATFLDARPQHLDQDDIRPALFPLNSGFDPAFPYGRAKQLCTSPLPEPFTKDLRCNDNELTGFCRIKFLQDDGEFGTLVGMLANTPDAYSGCLLSSRESDRFLESLGAETLVPRDILVTDREYYQINVFTKKVSYEFQDQPRKQIPFASTVLLSGSLRHETLCKNDGSPGTQWYTDGVAGDGYGCAGLTPYGDELGDISYFVPVRLKASAVRRSAVTWQEVPSEKWQAPANEEVKEYFCSPRKPFKEFILGSVGGERGRKFCRYIDTTGENGFVATTKRGRIASDYLTPHIDKNVGWEAFAGNLPEKAVIAGFSFSNPNKVSTDPVYFCRFTNNGFSTYGKYFEKGKVCKSSFATPGGNSHALVDSKNFEILVTQ</sequence>
<accession>A0A081NAJ1</accession>
<protein>
    <submittedName>
        <fullName evidence="1">Uncharacterized protein</fullName>
    </submittedName>
</protein>
<dbReference type="Proteomes" id="UP000028006">
    <property type="component" value="Unassembled WGS sequence"/>
</dbReference>
<comment type="caution">
    <text evidence="1">The sequence shown here is derived from an EMBL/GenBank/DDBJ whole genome shotgun (WGS) entry which is preliminary data.</text>
</comment>